<keyword evidence="1 7" id="KW-0963">Cytoplasm</keyword>
<sequence>MTKAGWEDTASYVRRVVRHGVRAKKSLGQNFLVNDSIIERIVREGMPLNDLPLVEIGPGPGALTRMLAPKFPRLWAVELDKEKVELLQRELNAYPFVLLHMDALKLKLANLWGQEKGWLIGNLPYYITNPLLMHFLNQAESLLGMTVMVQKEVADRMCALPGGRDYGILSIAVQLSAEVKRLFDVPPSAFWPQPKVTSTVLRLDIRPYPGFSLEKRDVFFKVVRAAFAQRRKMLLNTLSSGLSLPKELTAEILKAAGVDPKLRAEDVGILDYQKIVAVWEAQRN</sequence>
<dbReference type="GO" id="GO:0005829">
    <property type="term" value="C:cytosol"/>
    <property type="evidence" value="ECO:0007669"/>
    <property type="project" value="TreeGrafter"/>
</dbReference>
<dbReference type="RefSeq" id="WP_025204961.1">
    <property type="nucleotide sequence ID" value="NZ_CP046996.1"/>
</dbReference>
<evidence type="ECO:0000313" key="10">
    <source>
        <dbReference type="EMBL" id="QGZ99366.1"/>
    </source>
</evidence>
<dbReference type="SUPFAM" id="SSF53335">
    <property type="entry name" value="S-adenosyl-L-methionine-dependent methyltransferases"/>
    <property type="match status" value="1"/>
</dbReference>
<evidence type="ECO:0000256" key="8">
    <source>
        <dbReference type="PROSITE-ProRule" id="PRU01026"/>
    </source>
</evidence>
<keyword evidence="6 7" id="KW-0694">RNA-binding</keyword>
<dbReference type="Gene3D" id="1.10.8.100">
    <property type="entry name" value="Ribosomal RNA adenine dimethylase-like, domain 2"/>
    <property type="match status" value="1"/>
</dbReference>
<feature type="binding site" evidence="7 8">
    <location>
        <position position="32"/>
    </location>
    <ligand>
        <name>S-adenosyl-L-methionine</name>
        <dbReference type="ChEBI" id="CHEBI:59789"/>
    </ligand>
</feature>
<dbReference type="InterPro" id="IPR023165">
    <property type="entry name" value="rRNA_Ade_diMease-like_C"/>
</dbReference>
<name>A0A857DES8_9FIRM</name>
<dbReference type="InterPro" id="IPR011530">
    <property type="entry name" value="rRNA_adenine_dimethylase"/>
</dbReference>
<dbReference type="InterPro" id="IPR029063">
    <property type="entry name" value="SAM-dependent_MTases_sf"/>
</dbReference>
<evidence type="ECO:0000256" key="2">
    <source>
        <dbReference type="ARBA" id="ARBA00022552"/>
    </source>
</evidence>
<dbReference type="PANTHER" id="PTHR11727:SF7">
    <property type="entry name" value="DIMETHYLADENOSINE TRANSFERASE-RELATED"/>
    <property type="match status" value="1"/>
</dbReference>
<keyword evidence="5 7" id="KW-0949">S-adenosyl-L-methionine</keyword>
<proteinExistence type="inferred from homology"/>
<dbReference type="GO" id="GO:0052908">
    <property type="term" value="F:16S rRNA (adenine(1518)-N(6)/adenine(1519)-N(6))-dimethyltransferase activity"/>
    <property type="evidence" value="ECO:0007669"/>
    <property type="project" value="UniProtKB-EC"/>
</dbReference>
<evidence type="ECO:0000313" key="11">
    <source>
        <dbReference type="Proteomes" id="UP000430508"/>
    </source>
</evidence>
<evidence type="ECO:0000259" key="9">
    <source>
        <dbReference type="SMART" id="SM00650"/>
    </source>
</evidence>
<dbReference type="Proteomes" id="UP000430508">
    <property type="component" value="Chromosome"/>
</dbReference>
<feature type="domain" description="Ribosomal RNA adenine methylase transferase N-terminal" evidence="9">
    <location>
        <begin position="37"/>
        <end position="207"/>
    </location>
</feature>
<dbReference type="PROSITE" id="PS01131">
    <property type="entry name" value="RRNA_A_DIMETH"/>
    <property type="match status" value="1"/>
</dbReference>
<dbReference type="HAMAP" id="MF_00607">
    <property type="entry name" value="16SrRNA_methyltr_A"/>
    <property type="match status" value="1"/>
</dbReference>
<feature type="binding site" evidence="7 8">
    <location>
        <position position="122"/>
    </location>
    <ligand>
        <name>S-adenosyl-L-methionine</name>
        <dbReference type="ChEBI" id="CHEBI:59789"/>
    </ligand>
</feature>
<evidence type="ECO:0000256" key="5">
    <source>
        <dbReference type="ARBA" id="ARBA00022691"/>
    </source>
</evidence>
<evidence type="ECO:0000256" key="1">
    <source>
        <dbReference type="ARBA" id="ARBA00022490"/>
    </source>
</evidence>
<evidence type="ECO:0000256" key="3">
    <source>
        <dbReference type="ARBA" id="ARBA00022603"/>
    </source>
</evidence>
<feature type="binding site" evidence="7 8">
    <location>
        <position position="78"/>
    </location>
    <ligand>
        <name>S-adenosyl-L-methionine</name>
        <dbReference type="ChEBI" id="CHEBI:59789"/>
    </ligand>
</feature>
<feature type="binding site" evidence="7 8">
    <location>
        <position position="57"/>
    </location>
    <ligand>
        <name>S-adenosyl-L-methionine</name>
        <dbReference type="ChEBI" id="CHEBI:59789"/>
    </ligand>
</feature>
<dbReference type="GO" id="GO:0003723">
    <property type="term" value="F:RNA binding"/>
    <property type="evidence" value="ECO:0007669"/>
    <property type="project" value="UniProtKB-UniRule"/>
</dbReference>
<feature type="binding site" evidence="7 8">
    <location>
        <position position="30"/>
    </location>
    <ligand>
        <name>S-adenosyl-L-methionine</name>
        <dbReference type="ChEBI" id="CHEBI:59789"/>
    </ligand>
</feature>
<keyword evidence="2 7" id="KW-0698">rRNA processing</keyword>
<evidence type="ECO:0000256" key="4">
    <source>
        <dbReference type="ARBA" id="ARBA00022679"/>
    </source>
</evidence>
<dbReference type="EC" id="2.1.1.182" evidence="7"/>
<dbReference type="NCBIfam" id="TIGR00755">
    <property type="entry name" value="ksgA"/>
    <property type="match status" value="1"/>
</dbReference>
<comment type="catalytic activity">
    <reaction evidence="7">
        <text>adenosine(1518)/adenosine(1519) in 16S rRNA + 4 S-adenosyl-L-methionine = N(6)-dimethyladenosine(1518)/N(6)-dimethyladenosine(1519) in 16S rRNA + 4 S-adenosyl-L-homocysteine + 4 H(+)</text>
        <dbReference type="Rhea" id="RHEA:19609"/>
        <dbReference type="Rhea" id="RHEA-COMP:10232"/>
        <dbReference type="Rhea" id="RHEA-COMP:10233"/>
        <dbReference type="ChEBI" id="CHEBI:15378"/>
        <dbReference type="ChEBI" id="CHEBI:57856"/>
        <dbReference type="ChEBI" id="CHEBI:59789"/>
        <dbReference type="ChEBI" id="CHEBI:74411"/>
        <dbReference type="ChEBI" id="CHEBI:74493"/>
        <dbReference type="EC" id="2.1.1.182"/>
    </reaction>
</comment>
<accession>A0A857DES8</accession>
<dbReference type="InterPro" id="IPR020598">
    <property type="entry name" value="rRNA_Ade_methylase_Trfase_N"/>
</dbReference>
<dbReference type="Gene3D" id="3.40.50.150">
    <property type="entry name" value="Vaccinia Virus protein VP39"/>
    <property type="match status" value="1"/>
</dbReference>
<dbReference type="InterPro" id="IPR020596">
    <property type="entry name" value="rRNA_Ade_Mease_Trfase_CS"/>
</dbReference>
<evidence type="ECO:0000256" key="7">
    <source>
        <dbReference type="HAMAP-Rule" id="MF_00607"/>
    </source>
</evidence>
<keyword evidence="3 7" id="KW-0489">Methyltransferase</keyword>
<comment type="function">
    <text evidence="7">Specifically dimethylates two adjacent adenosines (A1518 and A1519) in the loop of a conserved hairpin near the 3'-end of 16S rRNA in the 30S particle. May play a critical role in biogenesis of 30S subunits.</text>
</comment>
<dbReference type="Pfam" id="PF00398">
    <property type="entry name" value="RrnaAD"/>
    <property type="match status" value="1"/>
</dbReference>
<keyword evidence="4 7" id="KW-0808">Transferase</keyword>
<feature type="binding site" evidence="7 8">
    <location>
        <position position="102"/>
    </location>
    <ligand>
        <name>S-adenosyl-L-methionine</name>
        <dbReference type="ChEBI" id="CHEBI:59789"/>
    </ligand>
</feature>
<protein>
    <recommendedName>
        <fullName evidence="7">Ribosomal RNA small subunit methyltransferase A</fullName>
        <ecNumber evidence="7">2.1.1.182</ecNumber>
    </recommendedName>
    <alternativeName>
        <fullName evidence="7">16S rRNA (adenine(1518)-N(6)/adenine(1519)-N(6))-dimethyltransferase</fullName>
    </alternativeName>
    <alternativeName>
        <fullName evidence="7">16S rRNA dimethyladenosine transferase</fullName>
    </alternativeName>
    <alternativeName>
        <fullName evidence="7">16S rRNA dimethylase</fullName>
    </alternativeName>
    <alternativeName>
        <fullName evidence="7">S-adenosylmethionine-6-N', N'-adenosyl(rRNA) dimethyltransferase</fullName>
    </alternativeName>
</protein>
<dbReference type="SMART" id="SM00650">
    <property type="entry name" value="rADc"/>
    <property type="match status" value="1"/>
</dbReference>
<comment type="subcellular location">
    <subcellularLocation>
        <location evidence="7">Cytoplasm</location>
    </subcellularLocation>
</comment>
<dbReference type="InterPro" id="IPR001737">
    <property type="entry name" value="KsgA/Erm"/>
</dbReference>
<reference evidence="10 11" key="1">
    <citation type="submission" date="2019-12" db="EMBL/GenBank/DDBJ databases">
        <title>Sequence classification of anaerobic respiratory reductive dehalogenases: First we see many, then we see few.</title>
        <authorList>
            <person name="Molenda O."/>
            <person name="Puentes Jacome L.A."/>
            <person name="Cao X."/>
            <person name="Nesbo C.L."/>
            <person name="Tang S."/>
            <person name="Morson N."/>
            <person name="Patron J."/>
            <person name="Lomheim L."/>
            <person name="Wishart D.S."/>
            <person name="Edwards E.A."/>
        </authorList>
    </citation>
    <scope>NUCLEOTIDE SEQUENCE [LARGE SCALE GENOMIC DNA]</scope>
    <source>
        <strain evidence="10 11">12DCA</strain>
    </source>
</reference>
<gene>
    <name evidence="7 10" type="primary">rsmA</name>
    <name evidence="7" type="synonym">ksgA</name>
    <name evidence="10" type="ORF">GQ588_01105</name>
</gene>
<evidence type="ECO:0000256" key="6">
    <source>
        <dbReference type="ARBA" id="ARBA00022884"/>
    </source>
</evidence>
<organism evidence="10 11">
    <name type="scientific">Dehalobacter restrictus</name>
    <dbReference type="NCBI Taxonomy" id="55583"/>
    <lineage>
        <taxon>Bacteria</taxon>
        <taxon>Bacillati</taxon>
        <taxon>Bacillota</taxon>
        <taxon>Clostridia</taxon>
        <taxon>Eubacteriales</taxon>
        <taxon>Desulfitobacteriaceae</taxon>
        <taxon>Dehalobacter</taxon>
    </lineage>
</organism>
<dbReference type="AlphaFoldDB" id="A0A857DES8"/>
<dbReference type="PROSITE" id="PS51689">
    <property type="entry name" value="SAM_RNA_A_N6_MT"/>
    <property type="match status" value="1"/>
</dbReference>
<dbReference type="EMBL" id="CP046996">
    <property type="protein sequence ID" value="QGZ99366.1"/>
    <property type="molecule type" value="Genomic_DNA"/>
</dbReference>
<dbReference type="PANTHER" id="PTHR11727">
    <property type="entry name" value="DIMETHYLADENOSINE TRANSFERASE"/>
    <property type="match status" value="1"/>
</dbReference>
<comment type="similarity">
    <text evidence="7">Belongs to the class I-like SAM-binding methyltransferase superfamily. rRNA adenine N(6)-methyltransferase family. RsmA subfamily.</text>
</comment>